<gene>
    <name evidence="2" type="ORF">HJG59_010176</name>
</gene>
<reference evidence="2 3" key="1">
    <citation type="journal article" date="2020" name="Nature">
        <title>Six reference-quality genomes reveal evolution of bat adaptations.</title>
        <authorList>
            <person name="Jebb D."/>
            <person name="Huang Z."/>
            <person name="Pippel M."/>
            <person name="Hughes G.M."/>
            <person name="Lavrichenko K."/>
            <person name="Devanna P."/>
            <person name="Winkler S."/>
            <person name="Jermiin L.S."/>
            <person name="Skirmuntt E.C."/>
            <person name="Katzourakis A."/>
            <person name="Burkitt-Gray L."/>
            <person name="Ray D.A."/>
            <person name="Sullivan K.A.M."/>
            <person name="Roscito J.G."/>
            <person name="Kirilenko B.M."/>
            <person name="Davalos L.M."/>
            <person name="Corthals A.P."/>
            <person name="Power M.L."/>
            <person name="Jones G."/>
            <person name="Ransome R.D."/>
            <person name="Dechmann D.K.N."/>
            <person name="Locatelli A.G."/>
            <person name="Puechmaille S.J."/>
            <person name="Fedrigo O."/>
            <person name="Jarvis E.D."/>
            <person name="Hiller M."/>
            <person name="Vernes S.C."/>
            <person name="Myers E.W."/>
            <person name="Teeling E.C."/>
        </authorList>
    </citation>
    <scope>NUCLEOTIDE SEQUENCE [LARGE SCALE GENOMIC DNA]</scope>
    <source>
        <strain evidence="2">MMolMol1</strain>
        <tissue evidence="2">Muscle</tissue>
    </source>
</reference>
<keyword evidence="3" id="KW-1185">Reference proteome</keyword>
<comment type="caution">
    <text evidence="2">The sequence shown here is derived from an EMBL/GenBank/DDBJ whole genome shotgun (WGS) entry which is preliminary data.</text>
</comment>
<dbReference type="Proteomes" id="UP000550707">
    <property type="component" value="Unassembled WGS sequence"/>
</dbReference>
<sequence length="158" mass="17555">MKYQKYLTVLQMAIGVTPSNRGSLLPLKRKLWVTPSSENPHGATPSRSQGKPSLRRIKGRVHRSKSLDSLDFCELTAVEPSPALCSLEVLLLVSGEARTGLRCGSAETGHLSSKTNTSRRKGITMRKEKMKRVQTEAKLPYTVDIFRVECPYAPRSKS</sequence>
<evidence type="ECO:0000256" key="1">
    <source>
        <dbReference type="SAM" id="MobiDB-lite"/>
    </source>
</evidence>
<proteinExistence type="predicted"/>
<dbReference type="AlphaFoldDB" id="A0A7J8BKR6"/>
<evidence type="ECO:0000313" key="2">
    <source>
        <dbReference type="EMBL" id="KAF6399304.1"/>
    </source>
</evidence>
<name>A0A7J8BKR6_MOLMO</name>
<feature type="compositionally biased region" description="Polar residues" evidence="1">
    <location>
        <begin position="34"/>
        <end position="51"/>
    </location>
</feature>
<protein>
    <submittedName>
        <fullName evidence="2">Uncharacterized protein</fullName>
    </submittedName>
</protein>
<dbReference type="EMBL" id="JACASF010000024">
    <property type="protein sequence ID" value="KAF6399304.1"/>
    <property type="molecule type" value="Genomic_DNA"/>
</dbReference>
<organism evidence="2 3">
    <name type="scientific">Molossus molossus</name>
    <name type="common">Pallas' mastiff bat</name>
    <name type="synonym">Vespertilio molossus</name>
    <dbReference type="NCBI Taxonomy" id="27622"/>
    <lineage>
        <taxon>Eukaryota</taxon>
        <taxon>Metazoa</taxon>
        <taxon>Chordata</taxon>
        <taxon>Craniata</taxon>
        <taxon>Vertebrata</taxon>
        <taxon>Euteleostomi</taxon>
        <taxon>Mammalia</taxon>
        <taxon>Eutheria</taxon>
        <taxon>Laurasiatheria</taxon>
        <taxon>Chiroptera</taxon>
        <taxon>Yangochiroptera</taxon>
        <taxon>Molossidae</taxon>
        <taxon>Molossus</taxon>
    </lineage>
</organism>
<dbReference type="InParanoid" id="A0A7J8BKR6"/>
<feature type="region of interest" description="Disordered" evidence="1">
    <location>
        <begin position="105"/>
        <end position="127"/>
    </location>
</feature>
<feature type="region of interest" description="Disordered" evidence="1">
    <location>
        <begin position="34"/>
        <end position="60"/>
    </location>
</feature>
<accession>A0A7J8BKR6</accession>
<evidence type="ECO:0000313" key="3">
    <source>
        <dbReference type="Proteomes" id="UP000550707"/>
    </source>
</evidence>